<dbReference type="Proteomes" id="UP000053664">
    <property type="component" value="Unassembled WGS sequence"/>
</dbReference>
<dbReference type="RefSeq" id="XP_007881570.1">
    <property type="nucleotide sequence ID" value="XM_007883379.1"/>
</dbReference>
<feature type="region of interest" description="Disordered" evidence="1">
    <location>
        <begin position="56"/>
        <end position="77"/>
    </location>
</feature>
<feature type="compositionally biased region" description="Basic and acidic residues" evidence="1">
    <location>
        <begin position="604"/>
        <end position="619"/>
    </location>
</feature>
<gene>
    <name evidence="3" type="ORF">PFL1_05842</name>
</gene>
<dbReference type="AlphaFoldDB" id="A0A061H3S1"/>
<sequence>MATPVPLLARAPRPAPTPFAHERMLDARPRSPCETCTPLVVESWIPIDITTTSCSTTTGAGDAWSTPSPSPWTAMQPAGTATATATTTCTVLQTATRTVEAAASATCCVRTARWPEDLTTPVRRALVNASFDDLTVDSRTRQKRGVDPEVDVDIGVAIDRLRFGLQDRMYHDADLLLRRWHDDPVSGPATVTVTTTQLVTRTSTSWVATTPTTMPTTNWTSTWNPLPSPEGSCASQHWCSPDAKDRESRLDQLCGCIVAWIAVVYGASPRRAADLAPSVVFLFAFVVFFVVGLLRLFACRKNLAVLINLIPAVVFAGGMLGYFGTRAWTSNNIANTGHIVASHAILMCLPLFLVEAMLQLFGLLAKRAEQSTWILHSSYALRLCNLVVFFLYVTAACMLQTFLDTWTERGDNCDSTSSQNLSLLPLVADWLAICCLVTVGILIVVVRLRHALAARILVHVVLVAVLLSVHFVWRILRDWAAQDVWDAGWEKWQHPVAATANAHVGDHGALVVAVGGSGSASCWGVRSDGQPDWTTLSSVRTGVERPAPFYLLGILPLLLALALLYMVNLPVYHTATATPLPPQPDPTARYKVSFNAQTKRIEMVRVDDTATGKDKDKGKGKGKSTGTGDKAKDAPAATADEEGRPYYRLVRSSTGRWKFKEAGPADPNGWRGKVRGFLFGWQ</sequence>
<feature type="compositionally biased region" description="Low complexity" evidence="1">
    <location>
        <begin position="624"/>
        <end position="638"/>
    </location>
</feature>
<organism evidence="3 4">
    <name type="scientific">Pseudozyma flocculosa PF-1</name>
    <dbReference type="NCBI Taxonomy" id="1277687"/>
    <lineage>
        <taxon>Eukaryota</taxon>
        <taxon>Fungi</taxon>
        <taxon>Dikarya</taxon>
        <taxon>Basidiomycota</taxon>
        <taxon>Ustilaginomycotina</taxon>
        <taxon>Ustilaginomycetes</taxon>
        <taxon>Ustilaginales</taxon>
        <taxon>Ustilaginaceae</taxon>
        <taxon>Pseudozyma</taxon>
    </lineage>
</organism>
<feature type="transmembrane region" description="Helical" evidence="2">
    <location>
        <begin position="305"/>
        <end position="324"/>
    </location>
</feature>
<feature type="transmembrane region" description="Helical" evidence="2">
    <location>
        <begin position="386"/>
        <end position="403"/>
    </location>
</feature>
<name>A0A061H3S1_9BASI</name>
<accession>A0A061H3S1</accession>
<keyword evidence="2" id="KW-0472">Membrane</keyword>
<evidence type="ECO:0000256" key="1">
    <source>
        <dbReference type="SAM" id="MobiDB-lite"/>
    </source>
</evidence>
<keyword evidence="2" id="KW-0812">Transmembrane</keyword>
<dbReference type="EMBL" id="KE361644">
    <property type="protein sequence ID" value="EPQ26520.1"/>
    <property type="molecule type" value="Genomic_DNA"/>
</dbReference>
<feature type="transmembrane region" description="Helical" evidence="2">
    <location>
        <begin position="456"/>
        <end position="476"/>
    </location>
</feature>
<evidence type="ECO:0000256" key="2">
    <source>
        <dbReference type="SAM" id="Phobius"/>
    </source>
</evidence>
<dbReference type="HOGENOM" id="CLU_403386_0_0_1"/>
<feature type="transmembrane region" description="Helical" evidence="2">
    <location>
        <begin position="344"/>
        <end position="365"/>
    </location>
</feature>
<dbReference type="GeneID" id="19319926"/>
<proteinExistence type="predicted"/>
<protein>
    <submittedName>
        <fullName evidence="3">Uncharacterized protein</fullName>
    </submittedName>
</protein>
<feature type="transmembrane region" description="Helical" evidence="2">
    <location>
        <begin position="423"/>
        <end position="444"/>
    </location>
</feature>
<feature type="region of interest" description="Disordered" evidence="1">
    <location>
        <begin position="604"/>
        <end position="645"/>
    </location>
</feature>
<evidence type="ECO:0000313" key="3">
    <source>
        <dbReference type="EMBL" id="EPQ26520.1"/>
    </source>
</evidence>
<feature type="transmembrane region" description="Helical" evidence="2">
    <location>
        <begin position="547"/>
        <end position="567"/>
    </location>
</feature>
<reference evidence="3 4" key="1">
    <citation type="journal article" date="2013" name="Plant Cell">
        <title>The transition from a phytopathogenic smut ancestor to an anamorphic biocontrol agent deciphered by comparative whole-genome analysis.</title>
        <authorList>
            <person name="Lefebvre F."/>
            <person name="Joly D.L."/>
            <person name="Labbe C."/>
            <person name="Teichmann B."/>
            <person name="Linning R."/>
            <person name="Belzile F."/>
            <person name="Bakkeren G."/>
            <person name="Belanger R.R."/>
        </authorList>
    </citation>
    <scope>NUCLEOTIDE SEQUENCE [LARGE SCALE GENOMIC DNA]</scope>
    <source>
        <strain evidence="3 4">PF-1</strain>
    </source>
</reference>
<dbReference type="KEGG" id="pfp:PFL1_05842"/>
<feature type="transmembrane region" description="Helical" evidence="2">
    <location>
        <begin position="279"/>
        <end position="298"/>
    </location>
</feature>
<dbReference type="eggNOG" id="ENOG502TESW">
    <property type="taxonomic scope" value="Eukaryota"/>
</dbReference>
<keyword evidence="2" id="KW-1133">Transmembrane helix</keyword>
<evidence type="ECO:0000313" key="4">
    <source>
        <dbReference type="Proteomes" id="UP000053664"/>
    </source>
</evidence>
<dbReference type="OrthoDB" id="10667139at2759"/>